<evidence type="ECO:0000313" key="3">
    <source>
        <dbReference type="EMBL" id="GAJ18092.1"/>
    </source>
</evidence>
<name>X1VHU4_9ZZZZ</name>
<protein>
    <recommendedName>
        <fullName evidence="2">Bacterial sugar transferase domain-containing protein</fullName>
    </recommendedName>
</protein>
<gene>
    <name evidence="3" type="ORF">S12H4_63422</name>
</gene>
<reference evidence="3" key="1">
    <citation type="journal article" date="2014" name="Front. Microbiol.">
        <title>High frequency of phylogenetically diverse reductive dehalogenase-homologous genes in deep subseafloor sedimentary metagenomes.</title>
        <authorList>
            <person name="Kawai M."/>
            <person name="Futagami T."/>
            <person name="Toyoda A."/>
            <person name="Takaki Y."/>
            <person name="Nishi S."/>
            <person name="Hori S."/>
            <person name="Arai W."/>
            <person name="Tsubouchi T."/>
            <person name="Morono Y."/>
            <person name="Uchiyama I."/>
            <person name="Ito T."/>
            <person name="Fujiyama A."/>
            <person name="Inagaki F."/>
            <person name="Takami H."/>
        </authorList>
    </citation>
    <scope>NUCLEOTIDE SEQUENCE</scope>
    <source>
        <strain evidence="3">Expedition CK06-06</strain>
    </source>
</reference>
<dbReference type="EMBL" id="BARW01043151">
    <property type="protein sequence ID" value="GAJ18092.1"/>
    <property type="molecule type" value="Genomic_DNA"/>
</dbReference>
<evidence type="ECO:0000256" key="1">
    <source>
        <dbReference type="SAM" id="MobiDB-lite"/>
    </source>
</evidence>
<dbReference type="AlphaFoldDB" id="X1VHU4"/>
<feature type="compositionally biased region" description="Basic and acidic residues" evidence="1">
    <location>
        <begin position="25"/>
        <end position="42"/>
    </location>
</feature>
<feature type="non-terminal residue" evidence="3">
    <location>
        <position position="42"/>
    </location>
</feature>
<feature type="region of interest" description="Disordered" evidence="1">
    <location>
        <begin position="23"/>
        <end position="42"/>
    </location>
</feature>
<feature type="domain" description="Bacterial sugar transferase" evidence="2">
    <location>
        <begin position="2"/>
        <end position="42"/>
    </location>
</feature>
<proteinExistence type="predicted"/>
<accession>X1VHU4</accession>
<dbReference type="Pfam" id="PF02397">
    <property type="entry name" value="Bac_transf"/>
    <property type="match status" value="1"/>
</dbReference>
<comment type="caution">
    <text evidence="3">The sequence shown here is derived from an EMBL/GenBank/DDBJ whole genome shotgun (WGS) entry which is preliminary data.</text>
</comment>
<sequence length="42" mass="4877">MRQKRTGKNGKIFTLIKFRSMSHASEPDGKAKWANIKDERIT</sequence>
<organism evidence="3">
    <name type="scientific">marine sediment metagenome</name>
    <dbReference type="NCBI Taxonomy" id="412755"/>
    <lineage>
        <taxon>unclassified sequences</taxon>
        <taxon>metagenomes</taxon>
        <taxon>ecological metagenomes</taxon>
    </lineage>
</organism>
<dbReference type="InterPro" id="IPR003362">
    <property type="entry name" value="Bact_transf"/>
</dbReference>
<evidence type="ECO:0000259" key="2">
    <source>
        <dbReference type="Pfam" id="PF02397"/>
    </source>
</evidence>